<keyword evidence="3" id="KW-1185">Reference proteome</keyword>
<accession>A0A5B7DY14</accession>
<name>A0A5B7DY14_PORTR</name>
<dbReference type="EMBL" id="VSRR010001492">
    <property type="protein sequence ID" value="MPC25664.1"/>
    <property type="molecule type" value="Genomic_DNA"/>
</dbReference>
<evidence type="ECO:0000313" key="2">
    <source>
        <dbReference type="EMBL" id="MPC25664.1"/>
    </source>
</evidence>
<feature type="compositionally biased region" description="Polar residues" evidence="1">
    <location>
        <begin position="1"/>
        <end position="17"/>
    </location>
</feature>
<evidence type="ECO:0000256" key="1">
    <source>
        <dbReference type="SAM" id="MobiDB-lite"/>
    </source>
</evidence>
<gene>
    <name evidence="2" type="ORF">E2C01_018786</name>
</gene>
<evidence type="ECO:0000313" key="3">
    <source>
        <dbReference type="Proteomes" id="UP000324222"/>
    </source>
</evidence>
<dbReference type="Proteomes" id="UP000324222">
    <property type="component" value="Unassembled WGS sequence"/>
</dbReference>
<sequence length="67" mass="7572">MRANATGQHHSSMSGTFKAQPPPSCVSCVVGGKLTDYIWKEERSKYVCRYGTVRCSLTQEEEEEEEE</sequence>
<proteinExistence type="predicted"/>
<feature type="region of interest" description="Disordered" evidence="1">
    <location>
        <begin position="1"/>
        <end position="23"/>
    </location>
</feature>
<reference evidence="2 3" key="1">
    <citation type="submission" date="2019-05" db="EMBL/GenBank/DDBJ databases">
        <title>Another draft genome of Portunus trituberculatus and its Hox gene families provides insights of decapod evolution.</title>
        <authorList>
            <person name="Jeong J.-H."/>
            <person name="Song I."/>
            <person name="Kim S."/>
            <person name="Choi T."/>
            <person name="Kim D."/>
            <person name="Ryu S."/>
            <person name="Kim W."/>
        </authorList>
    </citation>
    <scope>NUCLEOTIDE SEQUENCE [LARGE SCALE GENOMIC DNA]</scope>
    <source>
        <tissue evidence="2">Muscle</tissue>
    </source>
</reference>
<organism evidence="2 3">
    <name type="scientific">Portunus trituberculatus</name>
    <name type="common">Swimming crab</name>
    <name type="synonym">Neptunus trituberculatus</name>
    <dbReference type="NCBI Taxonomy" id="210409"/>
    <lineage>
        <taxon>Eukaryota</taxon>
        <taxon>Metazoa</taxon>
        <taxon>Ecdysozoa</taxon>
        <taxon>Arthropoda</taxon>
        <taxon>Crustacea</taxon>
        <taxon>Multicrustacea</taxon>
        <taxon>Malacostraca</taxon>
        <taxon>Eumalacostraca</taxon>
        <taxon>Eucarida</taxon>
        <taxon>Decapoda</taxon>
        <taxon>Pleocyemata</taxon>
        <taxon>Brachyura</taxon>
        <taxon>Eubrachyura</taxon>
        <taxon>Portunoidea</taxon>
        <taxon>Portunidae</taxon>
        <taxon>Portuninae</taxon>
        <taxon>Portunus</taxon>
    </lineage>
</organism>
<dbReference type="AlphaFoldDB" id="A0A5B7DY14"/>
<protein>
    <submittedName>
        <fullName evidence="2">Uncharacterized protein</fullName>
    </submittedName>
</protein>
<comment type="caution">
    <text evidence="2">The sequence shown here is derived from an EMBL/GenBank/DDBJ whole genome shotgun (WGS) entry which is preliminary data.</text>
</comment>